<organism evidence="1 2">
    <name type="scientific">Nephila pilipes</name>
    <name type="common">Giant wood spider</name>
    <name type="synonym">Nephila maculata</name>
    <dbReference type="NCBI Taxonomy" id="299642"/>
    <lineage>
        <taxon>Eukaryota</taxon>
        <taxon>Metazoa</taxon>
        <taxon>Ecdysozoa</taxon>
        <taxon>Arthropoda</taxon>
        <taxon>Chelicerata</taxon>
        <taxon>Arachnida</taxon>
        <taxon>Araneae</taxon>
        <taxon>Araneomorphae</taxon>
        <taxon>Entelegynae</taxon>
        <taxon>Araneoidea</taxon>
        <taxon>Nephilidae</taxon>
        <taxon>Nephila</taxon>
    </lineage>
</organism>
<accession>A0A8X6NBX4</accession>
<dbReference type="Proteomes" id="UP000887013">
    <property type="component" value="Unassembled WGS sequence"/>
</dbReference>
<gene>
    <name evidence="1" type="ORF">NPIL_563101</name>
</gene>
<protein>
    <submittedName>
        <fullName evidence="1">Uncharacterized protein</fullName>
    </submittedName>
</protein>
<sequence>MGILSMVYERIYLKEKIAQDFVINILLKYGQVKRHLIYLLRSLTLARNEEVIINTDALDPDPVLRCIPTKRTKMLSGKDKALLVKLFYLNEESATVALRKFRLQKNVRTGKGPLIVADLTKLVQPI</sequence>
<dbReference type="AlphaFoldDB" id="A0A8X6NBX4"/>
<reference evidence="1" key="1">
    <citation type="submission" date="2020-08" db="EMBL/GenBank/DDBJ databases">
        <title>Multicomponent nature underlies the extraordinary mechanical properties of spider dragline silk.</title>
        <authorList>
            <person name="Kono N."/>
            <person name="Nakamura H."/>
            <person name="Mori M."/>
            <person name="Yoshida Y."/>
            <person name="Ohtoshi R."/>
            <person name="Malay A.D."/>
            <person name="Moran D.A.P."/>
            <person name="Tomita M."/>
            <person name="Numata K."/>
            <person name="Arakawa K."/>
        </authorList>
    </citation>
    <scope>NUCLEOTIDE SEQUENCE</scope>
</reference>
<name>A0A8X6NBX4_NEPPI</name>
<proteinExistence type="predicted"/>
<keyword evidence="2" id="KW-1185">Reference proteome</keyword>
<dbReference type="EMBL" id="BMAW01103008">
    <property type="protein sequence ID" value="GFT06849.1"/>
    <property type="molecule type" value="Genomic_DNA"/>
</dbReference>
<evidence type="ECO:0000313" key="1">
    <source>
        <dbReference type="EMBL" id="GFT06849.1"/>
    </source>
</evidence>
<evidence type="ECO:0000313" key="2">
    <source>
        <dbReference type="Proteomes" id="UP000887013"/>
    </source>
</evidence>
<dbReference type="OrthoDB" id="9979538at2759"/>
<comment type="caution">
    <text evidence="1">The sequence shown here is derived from an EMBL/GenBank/DDBJ whole genome shotgun (WGS) entry which is preliminary data.</text>
</comment>